<dbReference type="GO" id="GO:0009055">
    <property type="term" value="F:electron transfer activity"/>
    <property type="evidence" value="ECO:0007669"/>
    <property type="project" value="UniProtKB-UniRule"/>
</dbReference>
<comment type="function">
    <text evidence="7">Low-potential electron donor to a number of redox enzymes.</text>
</comment>
<keyword evidence="4 7" id="KW-0285">Flavoprotein</keyword>
<dbReference type="SUPFAM" id="SSF52218">
    <property type="entry name" value="Flavoproteins"/>
    <property type="match status" value="1"/>
</dbReference>
<dbReference type="InterPro" id="IPR029039">
    <property type="entry name" value="Flavoprotein-like_sf"/>
</dbReference>
<keyword evidence="6 7" id="KW-0249">Electron transport</keyword>
<dbReference type="Gene3D" id="3.40.50.360">
    <property type="match status" value="1"/>
</dbReference>
<sequence length="162" mass="17261">MTAVIFGSSMGNAEEAANKIAANLGIDTVLNISETSADEINGFDKLIIGSSTWGSGDLQDDMDAFDFSELNLSGKTVALFGVGDSSSYDDTYCDALGILFEKCTELGANIVGATEAPKYDFKESRAARDGGFVGLALDFDNYGDEVDSRISNWCDQIRANFS</sequence>
<reference evidence="10" key="2">
    <citation type="journal article" date="2017" name="Genome Biol. Evol.">
        <title>Comparative genomic analysis identifies a Campylobacter clade deficient in selenium metabolism.</title>
        <authorList>
            <person name="Miller W.G."/>
            <person name="Yee E."/>
            <person name="Lopes B.S."/>
            <person name="Chapman M.H."/>
            <person name="Huynh S."/>
            <person name="Bono J.L."/>
            <person name="Parker C.T."/>
            <person name="Strachan N.J.C."/>
            <person name="Forbes K.J."/>
        </authorList>
    </citation>
    <scope>NUCLEOTIDE SEQUENCE [LARGE SCALE GENOMIC DNA]</scope>
    <source>
        <strain evidence="10">NCTC 13004</strain>
    </source>
</reference>
<keyword evidence="5 7" id="KW-0288">FMN</keyword>
<dbReference type="Proteomes" id="UP000202031">
    <property type="component" value="Chromosome"/>
</dbReference>
<dbReference type="InterPro" id="IPR001094">
    <property type="entry name" value="Flavdoxin-like"/>
</dbReference>
<dbReference type="PANTHER" id="PTHR42809">
    <property type="entry name" value="FLAVODOXIN 2"/>
    <property type="match status" value="1"/>
</dbReference>
<comment type="cofactor">
    <cofactor evidence="1 7">
        <name>FMN</name>
        <dbReference type="ChEBI" id="CHEBI:58210"/>
    </cofactor>
</comment>
<evidence type="ECO:0000256" key="2">
    <source>
        <dbReference type="ARBA" id="ARBA00005267"/>
    </source>
</evidence>
<dbReference type="InterPro" id="IPR008254">
    <property type="entry name" value="Flavodoxin/NO_synth"/>
</dbReference>
<keyword evidence="9" id="KW-0560">Oxidoreductase</keyword>
<dbReference type="NCBIfam" id="TIGR01752">
    <property type="entry name" value="flav_long"/>
    <property type="match status" value="1"/>
</dbReference>
<evidence type="ECO:0000256" key="6">
    <source>
        <dbReference type="ARBA" id="ARBA00022982"/>
    </source>
</evidence>
<evidence type="ECO:0000313" key="9">
    <source>
        <dbReference type="EMBL" id="ARQ97743.1"/>
    </source>
</evidence>
<dbReference type="RefSeq" id="WP_086224686.1">
    <property type="nucleotide sequence ID" value="NZ_CP015578.1"/>
</dbReference>
<reference evidence="10" key="1">
    <citation type="journal article" date="2017" name="Genome Biol. Evol.">
        <title>Comparative Genomic Analysis Identifies a Campylobacter Clade Deficient in Selenium Metabolism.</title>
        <authorList>
            <person name="Miller W.G."/>
            <person name="Yee E."/>
            <person name="Lopes B.S."/>
            <person name="Chapman M.H."/>
            <person name="Huynh S."/>
            <person name="Bono J.L."/>
            <person name="Parker C.T."/>
            <person name="Strachan N.J.C."/>
            <person name="Forbes K.J."/>
        </authorList>
    </citation>
    <scope>NUCLEOTIDE SEQUENCE [LARGE SCALE GENOMIC DNA]</scope>
    <source>
        <strain evidence="10">NCTC 13004</strain>
    </source>
</reference>
<dbReference type="KEGG" id="clx:CLAN_1006"/>
<protein>
    <recommendedName>
        <fullName evidence="7">Flavodoxin</fullName>
    </recommendedName>
</protein>
<dbReference type="Pfam" id="PF00258">
    <property type="entry name" value="Flavodoxin_1"/>
    <property type="match status" value="1"/>
</dbReference>
<dbReference type="AlphaFoldDB" id="A0A1X9SN97"/>
<dbReference type="PANTHER" id="PTHR42809:SF1">
    <property type="entry name" value="FLAVODOXIN 1"/>
    <property type="match status" value="1"/>
</dbReference>
<evidence type="ECO:0000256" key="3">
    <source>
        <dbReference type="ARBA" id="ARBA00022448"/>
    </source>
</evidence>
<dbReference type="NCBIfam" id="NF006738">
    <property type="entry name" value="PRK09267.1-4"/>
    <property type="match status" value="1"/>
</dbReference>
<dbReference type="PRINTS" id="PR00369">
    <property type="entry name" value="FLAVODOXIN"/>
</dbReference>
<evidence type="ECO:0000256" key="1">
    <source>
        <dbReference type="ARBA" id="ARBA00001917"/>
    </source>
</evidence>
<dbReference type="GeneID" id="46921477"/>
<evidence type="ECO:0000256" key="5">
    <source>
        <dbReference type="ARBA" id="ARBA00022643"/>
    </source>
</evidence>
<proteinExistence type="inferred from homology"/>
<dbReference type="PIRSF" id="PIRSF038996">
    <property type="entry name" value="FldA"/>
    <property type="match status" value="1"/>
</dbReference>
<dbReference type="GO" id="GO:0010181">
    <property type="term" value="F:FMN binding"/>
    <property type="evidence" value="ECO:0007669"/>
    <property type="project" value="UniProtKB-UniRule"/>
</dbReference>
<keyword evidence="3 7" id="KW-0813">Transport</keyword>
<gene>
    <name evidence="9" type="primary">fldA</name>
    <name evidence="9" type="ORF">CLAN_1006</name>
</gene>
<name>A0A1X9SN97_9BACT</name>
<dbReference type="InterPro" id="IPR050619">
    <property type="entry name" value="Flavodoxin"/>
</dbReference>
<dbReference type="EMBL" id="CP015578">
    <property type="protein sequence ID" value="ARQ97743.1"/>
    <property type="molecule type" value="Genomic_DNA"/>
</dbReference>
<evidence type="ECO:0000256" key="7">
    <source>
        <dbReference type="PIRNR" id="PIRNR038996"/>
    </source>
</evidence>
<dbReference type="PROSITE" id="PS50902">
    <property type="entry name" value="FLAVODOXIN_LIKE"/>
    <property type="match status" value="1"/>
</dbReference>
<dbReference type="InterPro" id="IPR010086">
    <property type="entry name" value="Flavodoxin_lc"/>
</dbReference>
<feature type="domain" description="Flavodoxin-like" evidence="8">
    <location>
        <begin position="2"/>
        <end position="158"/>
    </location>
</feature>
<accession>A0A1X9SN97</accession>
<evidence type="ECO:0000259" key="8">
    <source>
        <dbReference type="PROSITE" id="PS50902"/>
    </source>
</evidence>
<evidence type="ECO:0000256" key="4">
    <source>
        <dbReference type="ARBA" id="ARBA00022630"/>
    </source>
</evidence>
<organism evidence="9 10">
    <name type="scientific">Campylobacter lanienae NCTC 13004</name>
    <dbReference type="NCBI Taxonomy" id="1031753"/>
    <lineage>
        <taxon>Bacteria</taxon>
        <taxon>Pseudomonadati</taxon>
        <taxon>Campylobacterota</taxon>
        <taxon>Epsilonproteobacteria</taxon>
        <taxon>Campylobacterales</taxon>
        <taxon>Campylobacteraceae</taxon>
        <taxon>Campylobacter</taxon>
    </lineage>
</organism>
<evidence type="ECO:0000313" key="10">
    <source>
        <dbReference type="Proteomes" id="UP000202031"/>
    </source>
</evidence>
<dbReference type="GO" id="GO:0016491">
    <property type="term" value="F:oxidoreductase activity"/>
    <property type="evidence" value="ECO:0007669"/>
    <property type="project" value="UniProtKB-KW"/>
</dbReference>
<comment type="similarity">
    <text evidence="2 7">Belongs to the flavodoxin family.</text>
</comment>